<organism evidence="1 2">
    <name type="scientific">Dibothriocephalus latus</name>
    <name type="common">Fish tapeworm</name>
    <name type="synonym">Diphyllobothrium latum</name>
    <dbReference type="NCBI Taxonomy" id="60516"/>
    <lineage>
        <taxon>Eukaryota</taxon>
        <taxon>Metazoa</taxon>
        <taxon>Spiralia</taxon>
        <taxon>Lophotrochozoa</taxon>
        <taxon>Platyhelminthes</taxon>
        <taxon>Cestoda</taxon>
        <taxon>Eucestoda</taxon>
        <taxon>Diphyllobothriidea</taxon>
        <taxon>Diphyllobothriidae</taxon>
        <taxon>Dibothriocephalus</taxon>
    </lineage>
</organism>
<feature type="non-terminal residue" evidence="1">
    <location>
        <position position="210"/>
    </location>
</feature>
<dbReference type="EMBL" id="UYRU01066548">
    <property type="protein sequence ID" value="VDN16633.1"/>
    <property type="molecule type" value="Genomic_DNA"/>
</dbReference>
<evidence type="ECO:0000313" key="1">
    <source>
        <dbReference type="EMBL" id="VDN16633.1"/>
    </source>
</evidence>
<name>A0A3P7LZX8_DIBLA</name>
<sequence length="210" mass="23721">MLDQVGIQDLVSFLFENWRRNAVTGAESYEERRLLPVFAFANWLLSVLENAKSLSVGNAVGNTASYLRIERQLSKRLTEIVSLLIRGIHSCLTDRLRSSDLSGQSTPRQQRLYPLLTAPEDEKVLLAQYDHLCLRSAELMLFSGSGTQSEVEGPCRLVCWRRLSTLIPFQLCSSRSKLRLYQLLLSSVCAKAGDLEADYLTEQYLDRSDG</sequence>
<reference evidence="1 2" key="1">
    <citation type="submission" date="2018-11" db="EMBL/GenBank/DDBJ databases">
        <authorList>
            <consortium name="Pathogen Informatics"/>
        </authorList>
    </citation>
    <scope>NUCLEOTIDE SEQUENCE [LARGE SCALE GENOMIC DNA]</scope>
</reference>
<accession>A0A3P7LZX8</accession>
<keyword evidence="2" id="KW-1185">Reference proteome</keyword>
<protein>
    <submittedName>
        <fullName evidence="1">Uncharacterized protein</fullName>
    </submittedName>
</protein>
<gene>
    <name evidence="1" type="ORF">DILT_LOCUS12464</name>
</gene>
<proteinExistence type="predicted"/>
<evidence type="ECO:0000313" key="2">
    <source>
        <dbReference type="Proteomes" id="UP000281553"/>
    </source>
</evidence>
<dbReference type="Proteomes" id="UP000281553">
    <property type="component" value="Unassembled WGS sequence"/>
</dbReference>
<dbReference type="AlphaFoldDB" id="A0A3P7LZX8"/>